<dbReference type="GO" id="GO:0016787">
    <property type="term" value="F:hydrolase activity"/>
    <property type="evidence" value="ECO:0007669"/>
    <property type="project" value="UniProtKB-KW"/>
</dbReference>
<evidence type="ECO:0000256" key="7">
    <source>
        <dbReference type="ARBA" id="ARBA00023310"/>
    </source>
</evidence>
<keyword evidence="9" id="KW-0378">Hydrolase</keyword>
<keyword evidence="7 8" id="KW-0066">ATP synthesis</keyword>
<comment type="caution">
    <text evidence="9">The sequence shown here is derived from an EMBL/GenBank/DDBJ whole genome shotgun (WGS) entry which is preliminary data.</text>
</comment>
<evidence type="ECO:0000256" key="5">
    <source>
        <dbReference type="ARBA" id="ARBA00023136"/>
    </source>
</evidence>
<comment type="function">
    <text evidence="8">This protein is part of the stalk that links CF(0) to CF(1). It either transmits conformational changes from CF(0) to CF(1) or is implicated in proton conduction.</text>
</comment>
<evidence type="ECO:0000256" key="1">
    <source>
        <dbReference type="ARBA" id="ARBA00004370"/>
    </source>
</evidence>
<comment type="subcellular location">
    <subcellularLocation>
        <location evidence="8">Cell membrane</location>
        <topology evidence="8">Peripheral membrane protein</topology>
    </subcellularLocation>
    <subcellularLocation>
        <location evidence="1">Membrane</location>
    </subcellularLocation>
</comment>
<keyword evidence="5 8" id="KW-0472">Membrane</keyword>
<protein>
    <recommendedName>
        <fullName evidence="8">ATP synthase subunit delta</fullName>
    </recommendedName>
    <alternativeName>
        <fullName evidence="8">ATP synthase F(1) sector subunit delta</fullName>
    </alternativeName>
    <alternativeName>
        <fullName evidence="8">F-type ATPase subunit delta</fullName>
        <shortName evidence="8">F-ATPase subunit delta</shortName>
    </alternativeName>
</protein>
<name>A0A2N0X6B4_9CORY</name>
<dbReference type="EMBL" id="PJAF01000023">
    <property type="protein sequence ID" value="PKF68231.1"/>
    <property type="molecule type" value="Genomic_DNA"/>
</dbReference>
<sequence length="270" mass="29113">MHAASRTALAEVARSLDEQISGSVVTAATLGAELFDAVEFLDDHRGLRVAVAEASSTPQQRQGLISDVFAGKVSEHTLAVLKEAAGARWSTPREFRTGLVSLGRRSLLRGAEIEGTLEQVEGELFQLSRLLERHPELTQLLSERAAARSRQRGLLATVLYGKVSKYTEALALQVIGRPEHNPIDDIAALATEAARLRGRMVAKVTAAGPLSAEQEQALTLKLGRIYGHEMDVFTEVDESLLGGMTIRVGDERIDGSTAGKIRKLRAQLAG</sequence>
<accession>A0A2N0X6B4</accession>
<evidence type="ECO:0000256" key="2">
    <source>
        <dbReference type="ARBA" id="ARBA00022448"/>
    </source>
</evidence>
<dbReference type="OrthoDB" id="5242917at2"/>
<comment type="similarity">
    <text evidence="8">Belongs to the ATPase delta chain family.</text>
</comment>
<keyword evidence="6 8" id="KW-0139">CF(1)</keyword>
<keyword evidence="3 8" id="KW-0375">Hydrogen ion transport</keyword>
<comment type="function">
    <text evidence="8">F(1)F(0) ATP synthase produces ATP from ADP in the presence of a proton or sodium gradient. F-type ATPases consist of two structural domains, F(1) containing the extramembraneous catalytic core and F(0) containing the membrane proton channel, linked together by a central stalk and a peripheral stalk. During catalysis, ATP synthesis in the catalytic domain of F(1) is coupled via a rotary mechanism of the central stalk subunits to proton translocation.</text>
</comment>
<dbReference type="HAMAP" id="MF_01416">
    <property type="entry name" value="ATP_synth_delta_bact"/>
    <property type="match status" value="1"/>
</dbReference>
<dbReference type="STRING" id="1121365.GCA_000375365_01432"/>
<dbReference type="InterPro" id="IPR020781">
    <property type="entry name" value="ATPase_OSCP/d_CS"/>
</dbReference>
<dbReference type="NCBIfam" id="NF009967">
    <property type="entry name" value="PRK13430.1"/>
    <property type="match status" value="1"/>
</dbReference>
<dbReference type="GO" id="GO:0046933">
    <property type="term" value="F:proton-transporting ATP synthase activity, rotational mechanism"/>
    <property type="evidence" value="ECO:0007669"/>
    <property type="project" value="UniProtKB-UniRule"/>
</dbReference>
<evidence type="ECO:0000313" key="10">
    <source>
        <dbReference type="Proteomes" id="UP000233249"/>
    </source>
</evidence>
<evidence type="ECO:0000256" key="8">
    <source>
        <dbReference type="HAMAP-Rule" id="MF_01416"/>
    </source>
</evidence>
<dbReference type="NCBIfam" id="TIGR01145">
    <property type="entry name" value="ATP_synt_delta"/>
    <property type="match status" value="1"/>
</dbReference>
<dbReference type="GO" id="GO:0045259">
    <property type="term" value="C:proton-transporting ATP synthase complex"/>
    <property type="evidence" value="ECO:0007669"/>
    <property type="project" value="UniProtKB-KW"/>
</dbReference>
<evidence type="ECO:0000256" key="4">
    <source>
        <dbReference type="ARBA" id="ARBA00023065"/>
    </source>
</evidence>
<dbReference type="PANTHER" id="PTHR11910">
    <property type="entry name" value="ATP SYNTHASE DELTA CHAIN"/>
    <property type="match status" value="1"/>
</dbReference>
<dbReference type="AlphaFoldDB" id="A0A2N0X6B4"/>
<gene>
    <name evidence="8" type="primary">atpH</name>
    <name evidence="9" type="ORF">CXB45_08055</name>
</gene>
<evidence type="ECO:0000256" key="6">
    <source>
        <dbReference type="ARBA" id="ARBA00023196"/>
    </source>
</evidence>
<dbReference type="Pfam" id="PF00213">
    <property type="entry name" value="OSCP"/>
    <property type="match status" value="1"/>
</dbReference>
<proteinExistence type="inferred from homology"/>
<dbReference type="RefSeq" id="WP_101173972.1">
    <property type="nucleotide sequence ID" value="NZ_JAKRKB010000002.1"/>
</dbReference>
<keyword evidence="8" id="KW-1003">Cell membrane</keyword>
<organism evidence="9 10">
    <name type="scientific">Corynebacterium mastitidis</name>
    <dbReference type="NCBI Taxonomy" id="161890"/>
    <lineage>
        <taxon>Bacteria</taxon>
        <taxon>Bacillati</taxon>
        <taxon>Actinomycetota</taxon>
        <taxon>Actinomycetes</taxon>
        <taxon>Mycobacteriales</taxon>
        <taxon>Corynebacteriaceae</taxon>
        <taxon>Corynebacterium</taxon>
    </lineage>
</organism>
<reference evidence="9 10" key="1">
    <citation type="submission" date="2017-12" db="EMBL/GenBank/DDBJ databases">
        <title>Corynebacterium mastitidis 16-1433 Genome.</title>
        <authorList>
            <person name="Gulvik C.A."/>
        </authorList>
    </citation>
    <scope>NUCLEOTIDE SEQUENCE [LARGE SCALE GENOMIC DNA]</scope>
    <source>
        <strain evidence="9 10">16-1433</strain>
    </source>
</reference>
<dbReference type="PRINTS" id="PR00125">
    <property type="entry name" value="ATPASEDELTA"/>
</dbReference>
<dbReference type="Proteomes" id="UP000233249">
    <property type="component" value="Unassembled WGS sequence"/>
</dbReference>
<dbReference type="PROSITE" id="PS00389">
    <property type="entry name" value="ATPASE_DELTA"/>
    <property type="match status" value="1"/>
</dbReference>
<dbReference type="InterPro" id="IPR000711">
    <property type="entry name" value="ATPase_OSCP/dsu"/>
</dbReference>
<keyword evidence="4 8" id="KW-0406">Ion transport</keyword>
<evidence type="ECO:0000313" key="9">
    <source>
        <dbReference type="EMBL" id="PKF68231.1"/>
    </source>
</evidence>
<evidence type="ECO:0000256" key="3">
    <source>
        <dbReference type="ARBA" id="ARBA00022781"/>
    </source>
</evidence>
<keyword evidence="2 8" id="KW-0813">Transport</keyword>
<dbReference type="GO" id="GO:0005886">
    <property type="term" value="C:plasma membrane"/>
    <property type="evidence" value="ECO:0007669"/>
    <property type="project" value="UniProtKB-SubCell"/>
</dbReference>